<protein>
    <submittedName>
        <fullName evidence="2">DUF397 domain-containing protein</fullName>
    </submittedName>
</protein>
<proteinExistence type="predicted"/>
<dbReference type="Proteomes" id="UP001596137">
    <property type="component" value="Unassembled WGS sequence"/>
</dbReference>
<feature type="domain" description="DUF397" evidence="1">
    <location>
        <begin position="8"/>
        <end position="61"/>
    </location>
</feature>
<evidence type="ECO:0000313" key="2">
    <source>
        <dbReference type="EMBL" id="MFC6082287.1"/>
    </source>
</evidence>
<dbReference type="InterPro" id="IPR007278">
    <property type="entry name" value="DUF397"/>
</dbReference>
<organism evidence="2 3">
    <name type="scientific">Sphaerisporangium aureirubrum</name>
    <dbReference type="NCBI Taxonomy" id="1544736"/>
    <lineage>
        <taxon>Bacteria</taxon>
        <taxon>Bacillati</taxon>
        <taxon>Actinomycetota</taxon>
        <taxon>Actinomycetes</taxon>
        <taxon>Streptosporangiales</taxon>
        <taxon>Streptosporangiaceae</taxon>
        <taxon>Sphaerisporangium</taxon>
    </lineage>
</organism>
<dbReference type="RefSeq" id="WP_380751980.1">
    <property type="nucleotide sequence ID" value="NZ_JBHSRF010000015.1"/>
</dbReference>
<name>A0ABW1NJJ9_9ACTN</name>
<keyword evidence="3" id="KW-1185">Reference proteome</keyword>
<evidence type="ECO:0000313" key="3">
    <source>
        <dbReference type="Proteomes" id="UP001596137"/>
    </source>
</evidence>
<dbReference type="EMBL" id="JBHSRF010000015">
    <property type="protein sequence ID" value="MFC6082287.1"/>
    <property type="molecule type" value="Genomic_DNA"/>
</dbReference>
<comment type="caution">
    <text evidence="2">The sequence shown here is derived from an EMBL/GenBank/DDBJ whole genome shotgun (WGS) entry which is preliminary data.</text>
</comment>
<sequence>MAHDLRAAQWRKSSFSSDSGECVEVASNLPGVHIVRDSKRLAGPVLVFTTGAWSAFVTGVKAAAL</sequence>
<reference evidence="3" key="1">
    <citation type="journal article" date="2019" name="Int. J. Syst. Evol. Microbiol.">
        <title>The Global Catalogue of Microorganisms (GCM) 10K type strain sequencing project: providing services to taxonomists for standard genome sequencing and annotation.</title>
        <authorList>
            <consortium name="The Broad Institute Genomics Platform"/>
            <consortium name="The Broad Institute Genome Sequencing Center for Infectious Disease"/>
            <person name="Wu L."/>
            <person name="Ma J."/>
        </authorList>
    </citation>
    <scope>NUCLEOTIDE SEQUENCE [LARGE SCALE GENOMIC DNA]</scope>
    <source>
        <strain evidence="3">JCM 30346</strain>
    </source>
</reference>
<dbReference type="Pfam" id="PF04149">
    <property type="entry name" value="DUF397"/>
    <property type="match status" value="1"/>
</dbReference>
<gene>
    <name evidence="2" type="ORF">ACFP1K_14070</name>
</gene>
<evidence type="ECO:0000259" key="1">
    <source>
        <dbReference type="Pfam" id="PF04149"/>
    </source>
</evidence>
<accession>A0ABW1NJJ9</accession>